<keyword evidence="1" id="KW-0285">Flavoprotein</keyword>
<evidence type="ECO:0000313" key="6">
    <source>
        <dbReference type="EMBL" id="PMD17063.1"/>
    </source>
</evidence>
<dbReference type="SUPFAM" id="SSF51905">
    <property type="entry name" value="FAD/NAD(P)-binding domain"/>
    <property type="match status" value="1"/>
</dbReference>
<evidence type="ECO:0000313" key="7">
    <source>
        <dbReference type="Proteomes" id="UP000235672"/>
    </source>
</evidence>
<evidence type="ECO:0000259" key="5">
    <source>
        <dbReference type="Pfam" id="PF01494"/>
    </source>
</evidence>
<gene>
    <name evidence="6" type="ORF">NA56DRAFT_285785</name>
</gene>
<dbReference type="Gene3D" id="3.50.50.60">
    <property type="entry name" value="FAD/NAD(P)-binding domain"/>
    <property type="match status" value="1"/>
</dbReference>
<dbReference type="PANTHER" id="PTHR46972:SF1">
    <property type="entry name" value="FAD DEPENDENT OXIDOREDUCTASE DOMAIN-CONTAINING PROTEIN"/>
    <property type="match status" value="1"/>
</dbReference>
<sequence length="420" mass="44832">MAPSTKTPTPRIAILGAGPAGLALASLLSHNHIPYTLFDLHPPPTSTSSLIPSGSLDLHPESGILALEKCGLLARFRELEAAGSEECVIVDKEGMVKWRDEGGGGGDGGRPEVSRGDLMGLLMESVHPEQIQWAHKFISVSRDEQNAGRYRLLFSVEGAGEVEGFADVVVGADGAWSRTRSFLTDAKPRFSTVSCVTLTITSISERHPGLVGMIGSGSFYACEGGKAVIAQRGGRDSARVYLMLSSPSESYLETSGLEAAAKNPKTLKSLLLENESLFASWGEGIKSLIETACSDDQGGAEITAKPLFMLEIGFRWEEREGVTLIGDAAHLMTPFAGEGVNCGMRDAVELAEAIVGGLKNRGEAGDVDEGIKMFERGMWERMVGIQQETWDNLGAIFGDDAPRAFVKIMESYGPPPVDAE</sequence>
<evidence type="ECO:0000256" key="1">
    <source>
        <dbReference type="ARBA" id="ARBA00022630"/>
    </source>
</evidence>
<dbReference type="InterPro" id="IPR036188">
    <property type="entry name" value="FAD/NAD-bd_sf"/>
</dbReference>
<dbReference type="GO" id="GO:0004497">
    <property type="term" value="F:monooxygenase activity"/>
    <property type="evidence" value="ECO:0007669"/>
    <property type="project" value="UniProtKB-KW"/>
</dbReference>
<organism evidence="6 7">
    <name type="scientific">Hyaloscypha hepaticicola</name>
    <dbReference type="NCBI Taxonomy" id="2082293"/>
    <lineage>
        <taxon>Eukaryota</taxon>
        <taxon>Fungi</taxon>
        <taxon>Dikarya</taxon>
        <taxon>Ascomycota</taxon>
        <taxon>Pezizomycotina</taxon>
        <taxon>Leotiomycetes</taxon>
        <taxon>Helotiales</taxon>
        <taxon>Hyaloscyphaceae</taxon>
        <taxon>Hyaloscypha</taxon>
    </lineage>
</organism>
<keyword evidence="3" id="KW-0560">Oxidoreductase</keyword>
<dbReference type="Pfam" id="PF01494">
    <property type="entry name" value="FAD_binding_3"/>
    <property type="match status" value="2"/>
</dbReference>
<keyword evidence="4" id="KW-0503">Monooxygenase</keyword>
<dbReference type="OrthoDB" id="655030at2759"/>
<reference evidence="6 7" key="1">
    <citation type="submission" date="2016-05" db="EMBL/GenBank/DDBJ databases">
        <title>A degradative enzymes factory behind the ericoid mycorrhizal symbiosis.</title>
        <authorList>
            <consortium name="DOE Joint Genome Institute"/>
            <person name="Martino E."/>
            <person name="Morin E."/>
            <person name="Grelet G."/>
            <person name="Kuo A."/>
            <person name="Kohler A."/>
            <person name="Daghino S."/>
            <person name="Barry K."/>
            <person name="Choi C."/>
            <person name="Cichocki N."/>
            <person name="Clum A."/>
            <person name="Copeland A."/>
            <person name="Hainaut M."/>
            <person name="Haridas S."/>
            <person name="Labutti K."/>
            <person name="Lindquist E."/>
            <person name="Lipzen A."/>
            <person name="Khouja H.-R."/>
            <person name="Murat C."/>
            <person name="Ohm R."/>
            <person name="Olson A."/>
            <person name="Spatafora J."/>
            <person name="Veneault-Fourrey C."/>
            <person name="Henrissat B."/>
            <person name="Grigoriev I."/>
            <person name="Martin F."/>
            <person name="Perotto S."/>
        </authorList>
    </citation>
    <scope>NUCLEOTIDE SEQUENCE [LARGE SCALE GENOMIC DNA]</scope>
    <source>
        <strain evidence="6 7">UAMH 7357</strain>
    </source>
</reference>
<feature type="domain" description="FAD-binding" evidence="5">
    <location>
        <begin position="319"/>
        <end position="361"/>
    </location>
</feature>
<dbReference type="Proteomes" id="UP000235672">
    <property type="component" value="Unassembled WGS sequence"/>
</dbReference>
<feature type="domain" description="FAD-binding" evidence="5">
    <location>
        <begin position="12"/>
        <end position="183"/>
    </location>
</feature>
<dbReference type="EMBL" id="KZ613502">
    <property type="protein sequence ID" value="PMD17063.1"/>
    <property type="molecule type" value="Genomic_DNA"/>
</dbReference>
<evidence type="ECO:0000256" key="3">
    <source>
        <dbReference type="ARBA" id="ARBA00023002"/>
    </source>
</evidence>
<dbReference type="InterPro" id="IPR002938">
    <property type="entry name" value="FAD-bd"/>
</dbReference>
<keyword evidence="7" id="KW-1185">Reference proteome</keyword>
<dbReference type="STRING" id="1745343.A0A2J6PSQ6"/>
<accession>A0A2J6PSQ6</accession>
<evidence type="ECO:0000256" key="4">
    <source>
        <dbReference type="ARBA" id="ARBA00023033"/>
    </source>
</evidence>
<evidence type="ECO:0000256" key="2">
    <source>
        <dbReference type="ARBA" id="ARBA00022827"/>
    </source>
</evidence>
<dbReference type="AlphaFoldDB" id="A0A2J6PSQ6"/>
<dbReference type="PANTHER" id="PTHR46972">
    <property type="entry name" value="MONOOXYGENASE ASQM-RELATED"/>
    <property type="match status" value="1"/>
</dbReference>
<dbReference type="PRINTS" id="PR00420">
    <property type="entry name" value="RNGMNOXGNASE"/>
</dbReference>
<proteinExistence type="predicted"/>
<protein>
    <submittedName>
        <fullName evidence="6">FAD/NAD(P)-binding domain-containing protein</fullName>
    </submittedName>
</protein>
<dbReference type="GO" id="GO:0071949">
    <property type="term" value="F:FAD binding"/>
    <property type="evidence" value="ECO:0007669"/>
    <property type="project" value="InterPro"/>
</dbReference>
<name>A0A2J6PSQ6_9HELO</name>
<keyword evidence="2" id="KW-0274">FAD</keyword>